<proteinExistence type="predicted"/>
<dbReference type="Gene3D" id="1.10.287.470">
    <property type="entry name" value="Helix hairpin bin"/>
    <property type="match status" value="1"/>
</dbReference>
<organism evidence="3">
    <name type="scientific">hydrothermal vent metagenome</name>
    <dbReference type="NCBI Taxonomy" id="652676"/>
    <lineage>
        <taxon>unclassified sequences</taxon>
        <taxon>metagenomes</taxon>
        <taxon>ecological metagenomes</taxon>
    </lineage>
</organism>
<dbReference type="InterPro" id="IPR006143">
    <property type="entry name" value="RND_pump_MFP"/>
</dbReference>
<feature type="domain" description="Multidrug resistance protein MdtA-like barrel-sandwich hybrid" evidence="2">
    <location>
        <begin position="67"/>
        <end position="201"/>
    </location>
</feature>
<feature type="domain" description="Multidrug resistance protein MdtA-like alpha-helical hairpin" evidence="1">
    <location>
        <begin position="107"/>
        <end position="162"/>
    </location>
</feature>
<evidence type="ECO:0000259" key="2">
    <source>
        <dbReference type="Pfam" id="PF25917"/>
    </source>
</evidence>
<dbReference type="GO" id="GO:0015562">
    <property type="term" value="F:efflux transmembrane transporter activity"/>
    <property type="evidence" value="ECO:0007669"/>
    <property type="project" value="TreeGrafter"/>
</dbReference>
<dbReference type="InterPro" id="IPR058624">
    <property type="entry name" value="MdtA-like_HH"/>
</dbReference>
<dbReference type="Pfam" id="PF25917">
    <property type="entry name" value="BSH_RND"/>
    <property type="match status" value="1"/>
</dbReference>
<dbReference type="EMBL" id="UOEB01000315">
    <property type="protein sequence ID" value="VAV86269.1"/>
    <property type="molecule type" value="Genomic_DNA"/>
</dbReference>
<sequence>MKTLINKTMRITLLILLISLTLVNCSDKKETAIDNSDAVNVTIATPSSQKGGAFFSASGQIETEQFANISTRMMGYVSKIHVKVGDKVKKGQLLININNSDIEAKRAQANAGLNQAEAAFNIAEKDFKRFKKLYEQNSASQKEFDDITMRYEITKAQVESAKQMKNEINAMLSYSNIKAPFGGIITSKSINEGDMANPGRPLFSLEAQGKYVATALVPETEIVHINNGDMVEVFIKSSGEKLIGTVSEVSISSQNTGGQYLVKISLVNDNTIKLLSGMFVSTNFSIKNGVNNNITIPKSALINKGQLTGIYTVSKSDTAILRWLKLGKISGDQVEVLTGLSKDEKYIVSAEGKLYNGVKLNVK</sequence>
<dbReference type="Gene3D" id="2.40.420.20">
    <property type="match status" value="1"/>
</dbReference>
<protein>
    <submittedName>
        <fullName evidence="3">Probable Co/Zn/Cd efflux system membrane fusion protein</fullName>
    </submittedName>
</protein>
<evidence type="ECO:0000259" key="1">
    <source>
        <dbReference type="Pfam" id="PF25876"/>
    </source>
</evidence>
<reference evidence="3" key="1">
    <citation type="submission" date="2018-06" db="EMBL/GenBank/DDBJ databases">
        <authorList>
            <person name="Zhirakovskaya E."/>
        </authorList>
    </citation>
    <scope>NUCLEOTIDE SEQUENCE</scope>
</reference>
<name>A0A3B0R1P8_9ZZZZ</name>
<dbReference type="PANTHER" id="PTHR30469:SF15">
    <property type="entry name" value="HLYD FAMILY OF SECRETION PROTEINS"/>
    <property type="match status" value="1"/>
</dbReference>
<accession>A0A3B0R1P8</accession>
<dbReference type="AlphaFoldDB" id="A0A3B0R1P8"/>
<dbReference type="SUPFAM" id="SSF111369">
    <property type="entry name" value="HlyD-like secretion proteins"/>
    <property type="match status" value="1"/>
</dbReference>
<dbReference type="NCBIfam" id="TIGR01730">
    <property type="entry name" value="RND_mfp"/>
    <property type="match status" value="1"/>
</dbReference>
<dbReference type="Gene3D" id="2.40.30.170">
    <property type="match status" value="1"/>
</dbReference>
<dbReference type="PANTHER" id="PTHR30469">
    <property type="entry name" value="MULTIDRUG RESISTANCE PROTEIN MDTA"/>
    <property type="match status" value="1"/>
</dbReference>
<evidence type="ECO:0000313" key="3">
    <source>
        <dbReference type="EMBL" id="VAV86269.1"/>
    </source>
</evidence>
<gene>
    <name evidence="3" type="ORF">MNBD_BACTEROID02-520</name>
</gene>
<dbReference type="InterPro" id="IPR058625">
    <property type="entry name" value="MdtA-like_BSH"/>
</dbReference>
<dbReference type="Gene3D" id="2.40.50.100">
    <property type="match status" value="1"/>
</dbReference>
<dbReference type="GO" id="GO:1990281">
    <property type="term" value="C:efflux pump complex"/>
    <property type="evidence" value="ECO:0007669"/>
    <property type="project" value="TreeGrafter"/>
</dbReference>
<dbReference type="Pfam" id="PF25876">
    <property type="entry name" value="HH_MFP_RND"/>
    <property type="match status" value="1"/>
</dbReference>